<evidence type="ECO:0000313" key="2">
    <source>
        <dbReference type="Proteomes" id="UP001207408"/>
    </source>
</evidence>
<comment type="caution">
    <text evidence="1">The sequence shown here is derived from an EMBL/GenBank/DDBJ whole genome shotgun (WGS) entry which is preliminary data.</text>
</comment>
<dbReference type="Proteomes" id="UP001207408">
    <property type="component" value="Unassembled WGS sequence"/>
</dbReference>
<name>A0AAE3MD21_9BACT</name>
<proteinExistence type="predicted"/>
<keyword evidence="2" id="KW-1185">Reference proteome</keyword>
<evidence type="ECO:0000313" key="1">
    <source>
        <dbReference type="EMBL" id="MCW3805201.1"/>
    </source>
</evidence>
<dbReference type="EMBL" id="JAPDPI010000008">
    <property type="protein sequence ID" value="MCW3805201.1"/>
    <property type="molecule type" value="Genomic_DNA"/>
</dbReference>
<sequence length="231" mass="25739">MSKNDRDFNFSDASLLSYGEVLAATMPNDVTNFNVFDNTINDQYPVKITDAIAEVKNIRTDQVVIDEMTEHTQAVNNALAACNSYYKTVSFFVRKAFKGNTAVQNQFGLNDIAKVRMNVPKMIIFMNDIAGVVAKHQKQLVEAGCNEGLLSTGQKLGEDLKNCNVNQQRFIKERGLITQERVEKLNALYALIRPVSEIANIIFADNPAKLAVYQMPKPKSSTNSHDDLVVS</sequence>
<protein>
    <submittedName>
        <fullName evidence="1">Uncharacterized protein</fullName>
    </submittedName>
</protein>
<dbReference type="AlphaFoldDB" id="A0AAE3MD21"/>
<reference evidence="1" key="1">
    <citation type="submission" date="2022-10" db="EMBL/GenBank/DDBJ databases">
        <authorList>
            <person name="Yu W.X."/>
        </authorList>
    </citation>
    <scope>NUCLEOTIDE SEQUENCE</scope>
    <source>
        <strain evidence="1">D04</strain>
    </source>
</reference>
<accession>A0AAE3MD21</accession>
<dbReference type="RefSeq" id="WP_301198495.1">
    <property type="nucleotide sequence ID" value="NZ_JAPDPI010000008.1"/>
</dbReference>
<organism evidence="1 2">
    <name type="scientific">Plebeiibacterium marinum</name>
    <dbReference type="NCBI Taxonomy" id="2992111"/>
    <lineage>
        <taxon>Bacteria</taxon>
        <taxon>Pseudomonadati</taxon>
        <taxon>Bacteroidota</taxon>
        <taxon>Bacteroidia</taxon>
        <taxon>Marinilabiliales</taxon>
        <taxon>Marinilabiliaceae</taxon>
        <taxon>Plebeiibacterium</taxon>
    </lineage>
</organism>
<gene>
    <name evidence="1" type="ORF">OM074_06155</name>
</gene>